<feature type="region of interest" description="Disordered" evidence="1">
    <location>
        <begin position="61"/>
        <end position="81"/>
    </location>
</feature>
<comment type="caution">
    <text evidence="2">The sequence shown here is derived from an EMBL/GenBank/DDBJ whole genome shotgun (WGS) entry which is preliminary data.</text>
</comment>
<sequence>MTPRVFPFVPQARYFTRLITSVRCCPNHSINCCIYLLLTMPTPYEEMKCLRKLLAEVETDEMPDFDSEDNGPEDVIEVNFT</sequence>
<evidence type="ECO:0000313" key="3">
    <source>
        <dbReference type="Proteomes" id="UP000499080"/>
    </source>
</evidence>
<dbReference type="OrthoDB" id="6466835at2759"/>
<evidence type="ECO:0000313" key="2">
    <source>
        <dbReference type="EMBL" id="GBN14372.1"/>
    </source>
</evidence>
<dbReference type="AlphaFoldDB" id="A0A4Y2LIF4"/>
<proteinExistence type="predicted"/>
<dbReference type="Proteomes" id="UP000499080">
    <property type="component" value="Unassembled WGS sequence"/>
</dbReference>
<evidence type="ECO:0000256" key="1">
    <source>
        <dbReference type="SAM" id="MobiDB-lite"/>
    </source>
</evidence>
<reference evidence="2 3" key="1">
    <citation type="journal article" date="2019" name="Sci. Rep.">
        <title>Orb-weaving spider Araneus ventricosus genome elucidates the spidroin gene catalogue.</title>
        <authorList>
            <person name="Kono N."/>
            <person name="Nakamura H."/>
            <person name="Ohtoshi R."/>
            <person name="Moran D.A.P."/>
            <person name="Shinohara A."/>
            <person name="Yoshida Y."/>
            <person name="Fujiwara M."/>
            <person name="Mori M."/>
            <person name="Tomita M."/>
            <person name="Arakawa K."/>
        </authorList>
    </citation>
    <scope>NUCLEOTIDE SEQUENCE [LARGE SCALE GENOMIC DNA]</scope>
</reference>
<accession>A0A4Y2LIF4</accession>
<gene>
    <name evidence="2" type="ORF">AVEN_275147_1</name>
</gene>
<name>A0A4Y2LIF4_ARAVE</name>
<keyword evidence="3" id="KW-1185">Reference proteome</keyword>
<organism evidence="2 3">
    <name type="scientific">Araneus ventricosus</name>
    <name type="common">Orbweaver spider</name>
    <name type="synonym">Epeira ventricosa</name>
    <dbReference type="NCBI Taxonomy" id="182803"/>
    <lineage>
        <taxon>Eukaryota</taxon>
        <taxon>Metazoa</taxon>
        <taxon>Ecdysozoa</taxon>
        <taxon>Arthropoda</taxon>
        <taxon>Chelicerata</taxon>
        <taxon>Arachnida</taxon>
        <taxon>Araneae</taxon>
        <taxon>Araneomorphae</taxon>
        <taxon>Entelegynae</taxon>
        <taxon>Araneoidea</taxon>
        <taxon>Araneidae</taxon>
        <taxon>Araneus</taxon>
    </lineage>
</organism>
<dbReference type="EMBL" id="BGPR01005894">
    <property type="protein sequence ID" value="GBN14372.1"/>
    <property type="molecule type" value="Genomic_DNA"/>
</dbReference>
<protein>
    <submittedName>
        <fullName evidence="2">Uncharacterized protein</fullName>
    </submittedName>
</protein>